<name>A0A2T7UVU2_9RHOB</name>
<dbReference type="InterPro" id="IPR011965">
    <property type="entry name" value="PaaX_trns_reg"/>
</dbReference>
<evidence type="ECO:0000313" key="3">
    <source>
        <dbReference type="EMBL" id="PVE48905.1"/>
    </source>
</evidence>
<dbReference type="PIRSF" id="PIRSF020623">
    <property type="entry name" value="PaaX"/>
    <property type="match status" value="1"/>
</dbReference>
<comment type="caution">
    <text evidence="3">The sequence shown here is derived from an EMBL/GenBank/DDBJ whole genome shotgun (WGS) entry which is preliminary data.</text>
</comment>
<evidence type="ECO:0000259" key="2">
    <source>
        <dbReference type="Pfam" id="PF08223"/>
    </source>
</evidence>
<feature type="domain" description="Transcriptional repressor PaaX-like C-terminal" evidence="2">
    <location>
        <begin position="173"/>
        <end position="257"/>
    </location>
</feature>
<accession>A0A2T7UVU2</accession>
<sequence length="291" mass="30817">MPDPRFAPRLTQIAEALPLRAAAFIVTLYGDAVVPRGGEVWIGTIIETCATVGISETLVRTAVSRLVAAGQLEGWRRGRRSFYRLSEAALAEYEAAARIIYGPAEEGPGRWRFVHLPETGGEALMAGLERRGYARLRPLLAVGPARGPVPKGCLSFEAEPEGPLLAEFAAQSWDLAPHAAAYRAFVERFGALEGAAPASGAEALAARLLLVHSWRQALLRDPRLPLAALPADWPGQAARALFHRLYRALSPAADSHIGARFEGAQGLLPAAAPAGISEAGQGIGGGLRQTA</sequence>
<dbReference type="Gene3D" id="1.10.10.10">
    <property type="entry name" value="Winged helix-like DNA-binding domain superfamily/Winged helix DNA-binding domain"/>
    <property type="match status" value="1"/>
</dbReference>
<dbReference type="Gene3D" id="1.20.58.1460">
    <property type="match status" value="1"/>
</dbReference>
<evidence type="ECO:0000313" key="4">
    <source>
        <dbReference type="Proteomes" id="UP000244810"/>
    </source>
</evidence>
<dbReference type="EMBL" id="QDDR01000001">
    <property type="protein sequence ID" value="PVE48905.1"/>
    <property type="molecule type" value="Genomic_DNA"/>
</dbReference>
<dbReference type="PANTHER" id="PTHR30319">
    <property type="entry name" value="PHENYLACETIC ACID REGULATOR-RELATED TRANSCRIPTIONAL REPRESSOR"/>
    <property type="match status" value="1"/>
</dbReference>
<proteinExistence type="predicted"/>
<reference evidence="3 4" key="1">
    <citation type="journal article" date="2011" name="Syst. Appl. Microbiol.">
        <title>Defluviimonas denitrificans gen. nov., sp. nov., and Pararhodobacter aggregans gen. nov., sp. nov., non-phototrophic Rhodobacteraceae from the biofilter of a marine aquaculture.</title>
        <authorList>
            <person name="Foesel B.U."/>
            <person name="Drake H.L."/>
            <person name="Schramm A."/>
        </authorList>
    </citation>
    <scope>NUCLEOTIDE SEQUENCE [LARGE SCALE GENOMIC DNA]</scope>
    <source>
        <strain evidence="3 4">D1-19</strain>
    </source>
</reference>
<dbReference type="Proteomes" id="UP000244810">
    <property type="component" value="Unassembled WGS sequence"/>
</dbReference>
<keyword evidence="4" id="KW-1185">Reference proteome</keyword>
<gene>
    <name evidence="3" type="ORF">DDE23_00420</name>
</gene>
<dbReference type="RefSeq" id="WP_107754573.1">
    <property type="nucleotide sequence ID" value="NZ_QBKF01000014.1"/>
</dbReference>
<dbReference type="InterPro" id="IPR036388">
    <property type="entry name" value="WH-like_DNA-bd_sf"/>
</dbReference>
<evidence type="ECO:0000259" key="1">
    <source>
        <dbReference type="Pfam" id="PF07848"/>
    </source>
</evidence>
<dbReference type="OrthoDB" id="2270427at2"/>
<dbReference type="Pfam" id="PF07848">
    <property type="entry name" value="PaaX"/>
    <property type="match status" value="1"/>
</dbReference>
<dbReference type="InterPro" id="IPR013225">
    <property type="entry name" value="PaaX_C"/>
</dbReference>
<protein>
    <submittedName>
        <fullName evidence="3">PaaX family transcriptional regulator</fullName>
    </submittedName>
</protein>
<dbReference type="PANTHER" id="PTHR30319:SF1">
    <property type="entry name" value="TRANSCRIPTIONAL REPRESSOR PAAX"/>
    <property type="match status" value="1"/>
</dbReference>
<dbReference type="GO" id="GO:0006351">
    <property type="term" value="P:DNA-templated transcription"/>
    <property type="evidence" value="ECO:0007669"/>
    <property type="project" value="InterPro"/>
</dbReference>
<organism evidence="3 4">
    <name type="scientific">Pararhodobacter aggregans</name>
    <dbReference type="NCBI Taxonomy" id="404875"/>
    <lineage>
        <taxon>Bacteria</taxon>
        <taxon>Pseudomonadati</taxon>
        <taxon>Pseudomonadota</taxon>
        <taxon>Alphaproteobacteria</taxon>
        <taxon>Rhodobacterales</taxon>
        <taxon>Paracoccaceae</taxon>
        <taxon>Pararhodobacter</taxon>
    </lineage>
</organism>
<dbReference type="AlphaFoldDB" id="A0A2T7UVU2"/>
<dbReference type="Pfam" id="PF08223">
    <property type="entry name" value="PaaX_C"/>
    <property type="match status" value="1"/>
</dbReference>
<dbReference type="InterPro" id="IPR012906">
    <property type="entry name" value="PaaX-like_N"/>
</dbReference>
<feature type="domain" description="Transcriptional repressor PaaX-like N-terminal" evidence="1">
    <location>
        <begin position="20"/>
        <end position="88"/>
    </location>
</feature>